<name>Q69XR5_ORYSJ</name>
<gene>
    <name evidence="1" type="primary">P0526E12.25</name>
</gene>
<reference evidence="2" key="1">
    <citation type="journal article" date="2005" name="Nature">
        <title>The map-based sequence of the rice genome.</title>
        <authorList>
            <consortium name="International rice genome sequencing project (IRGSP)"/>
            <person name="Matsumoto T."/>
            <person name="Wu J."/>
            <person name="Kanamori H."/>
            <person name="Katayose Y."/>
            <person name="Fujisawa M."/>
            <person name="Namiki N."/>
            <person name="Mizuno H."/>
            <person name="Yamamoto K."/>
            <person name="Antonio B.A."/>
            <person name="Baba T."/>
            <person name="Sakata K."/>
            <person name="Nagamura Y."/>
            <person name="Aoki H."/>
            <person name="Arikawa K."/>
            <person name="Arita K."/>
            <person name="Bito T."/>
            <person name="Chiden Y."/>
            <person name="Fujitsuka N."/>
            <person name="Fukunaka R."/>
            <person name="Hamada M."/>
            <person name="Harada C."/>
            <person name="Hayashi A."/>
            <person name="Hijishita S."/>
            <person name="Honda M."/>
            <person name="Hosokawa S."/>
            <person name="Ichikawa Y."/>
            <person name="Idonuma A."/>
            <person name="Iijima M."/>
            <person name="Ikeda M."/>
            <person name="Ikeno M."/>
            <person name="Ito K."/>
            <person name="Ito S."/>
            <person name="Ito T."/>
            <person name="Ito Y."/>
            <person name="Ito Y."/>
            <person name="Iwabuchi A."/>
            <person name="Kamiya K."/>
            <person name="Karasawa W."/>
            <person name="Kurita K."/>
            <person name="Katagiri S."/>
            <person name="Kikuta A."/>
            <person name="Kobayashi H."/>
            <person name="Kobayashi N."/>
            <person name="Machita K."/>
            <person name="Maehara T."/>
            <person name="Masukawa M."/>
            <person name="Mizubayashi T."/>
            <person name="Mukai Y."/>
            <person name="Nagasaki H."/>
            <person name="Nagata Y."/>
            <person name="Naito S."/>
            <person name="Nakashima M."/>
            <person name="Nakama Y."/>
            <person name="Nakamichi Y."/>
            <person name="Nakamura M."/>
            <person name="Meguro A."/>
            <person name="Negishi M."/>
            <person name="Ohta I."/>
            <person name="Ohta T."/>
            <person name="Okamoto M."/>
            <person name="Ono N."/>
            <person name="Saji S."/>
            <person name="Sakaguchi M."/>
            <person name="Sakai K."/>
            <person name="Shibata M."/>
            <person name="Shimokawa T."/>
            <person name="Song J."/>
            <person name="Takazaki Y."/>
            <person name="Terasawa K."/>
            <person name="Tsugane M."/>
            <person name="Tsuji K."/>
            <person name="Ueda S."/>
            <person name="Waki K."/>
            <person name="Yamagata H."/>
            <person name="Yamamoto M."/>
            <person name="Yamamoto S."/>
            <person name="Yamane H."/>
            <person name="Yoshiki S."/>
            <person name="Yoshihara R."/>
            <person name="Yukawa K."/>
            <person name="Zhong H."/>
            <person name="Yano M."/>
            <person name="Yuan Q."/>
            <person name="Ouyang S."/>
            <person name="Liu J."/>
            <person name="Jones K.M."/>
            <person name="Gansberger K."/>
            <person name="Moffat K."/>
            <person name="Hill J."/>
            <person name="Bera J."/>
            <person name="Fadrosh D."/>
            <person name="Jin S."/>
            <person name="Johri S."/>
            <person name="Kim M."/>
            <person name="Overton L."/>
            <person name="Reardon M."/>
            <person name="Tsitrin T."/>
            <person name="Vuong H."/>
            <person name="Weaver B."/>
            <person name="Ciecko A."/>
            <person name="Tallon L."/>
            <person name="Jackson J."/>
            <person name="Pai G."/>
            <person name="Aken S.V."/>
            <person name="Utterback T."/>
            <person name="Reidmuller S."/>
            <person name="Feldblyum T."/>
            <person name="Hsiao J."/>
            <person name="Zismann V."/>
            <person name="Iobst S."/>
            <person name="de Vazeille A.R."/>
            <person name="Buell C.R."/>
            <person name="Ying K."/>
            <person name="Li Y."/>
            <person name="Lu T."/>
            <person name="Huang Y."/>
            <person name="Zhao Q."/>
            <person name="Feng Q."/>
            <person name="Zhang L."/>
            <person name="Zhu J."/>
            <person name="Weng Q."/>
            <person name="Mu J."/>
            <person name="Lu Y."/>
            <person name="Fan D."/>
            <person name="Liu Y."/>
            <person name="Guan J."/>
            <person name="Zhang Y."/>
            <person name="Yu S."/>
            <person name="Liu X."/>
            <person name="Zhang Y."/>
            <person name="Hong G."/>
            <person name="Han B."/>
            <person name="Choisne N."/>
            <person name="Demange N."/>
            <person name="Orjeda G."/>
            <person name="Samain S."/>
            <person name="Cattolico L."/>
            <person name="Pelletier E."/>
            <person name="Couloux A."/>
            <person name="Segurens B."/>
            <person name="Wincker P."/>
            <person name="D'Hont A."/>
            <person name="Scarpelli C."/>
            <person name="Weissenbach J."/>
            <person name="Salanoubat M."/>
            <person name="Quetier F."/>
            <person name="Yu Y."/>
            <person name="Kim H.R."/>
            <person name="Rambo T."/>
            <person name="Currie J."/>
            <person name="Collura K."/>
            <person name="Luo M."/>
            <person name="Yang T."/>
            <person name="Ammiraju J.S.S."/>
            <person name="Engler F."/>
            <person name="Soderlund C."/>
            <person name="Wing R.A."/>
            <person name="Palmer L.E."/>
            <person name="de la Bastide M."/>
            <person name="Spiegel L."/>
            <person name="Nascimento L."/>
            <person name="Zutavern T."/>
            <person name="O'Shaughnessy A."/>
            <person name="Dike S."/>
            <person name="Dedhia N."/>
            <person name="Preston R."/>
            <person name="Balija V."/>
            <person name="McCombie W.R."/>
            <person name="Chow T."/>
            <person name="Chen H."/>
            <person name="Chung M."/>
            <person name="Chen C."/>
            <person name="Shaw J."/>
            <person name="Wu H."/>
            <person name="Hsiao K."/>
            <person name="Chao Y."/>
            <person name="Chu M."/>
            <person name="Cheng C."/>
            <person name="Hour A."/>
            <person name="Lee P."/>
            <person name="Lin S."/>
            <person name="Lin Y."/>
            <person name="Liou J."/>
            <person name="Liu S."/>
            <person name="Hsing Y."/>
            <person name="Raghuvanshi S."/>
            <person name="Mohanty A."/>
            <person name="Bharti A.K."/>
            <person name="Gaur A."/>
            <person name="Gupta V."/>
            <person name="Kumar D."/>
            <person name="Ravi V."/>
            <person name="Vij S."/>
            <person name="Kapur A."/>
            <person name="Khurana P."/>
            <person name="Khurana P."/>
            <person name="Khurana J.P."/>
            <person name="Tyagi A.K."/>
            <person name="Gaikwad K."/>
            <person name="Singh A."/>
            <person name="Dalal V."/>
            <person name="Srivastava S."/>
            <person name="Dixit A."/>
            <person name="Pal A.K."/>
            <person name="Ghazi I.A."/>
            <person name="Yadav M."/>
            <person name="Pandit A."/>
            <person name="Bhargava A."/>
            <person name="Sureshbabu K."/>
            <person name="Batra K."/>
            <person name="Sharma T.R."/>
            <person name="Mohapatra T."/>
            <person name="Singh N.K."/>
            <person name="Messing J."/>
            <person name="Nelson A.B."/>
            <person name="Fuks G."/>
            <person name="Kavchok S."/>
            <person name="Keizer G."/>
            <person name="Linton E."/>
            <person name="Llaca V."/>
            <person name="Song R."/>
            <person name="Tanyolac B."/>
            <person name="Young S."/>
            <person name="Ho-Il K."/>
            <person name="Hahn J.H."/>
            <person name="Sangsakoo G."/>
            <person name="Vanavichit A."/>
            <person name="de Mattos Luiz.A.T."/>
            <person name="Zimmer P.D."/>
            <person name="Malone G."/>
            <person name="Dellagostin O."/>
            <person name="de Oliveira A.C."/>
            <person name="Bevan M."/>
            <person name="Bancroft I."/>
            <person name="Minx P."/>
            <person name="Cordum H."/>
            <person name="Wilson R."/>
            <person name="Cheng Z."/>
            <person name="Jin W."/>
            <person name="Jiang J."/>
            <person name="Leong S.A."/>
            <person name="Iwama H."/>
            <person name="Gojobori T."/>
            <person name="Itoh T."/>
            <person name="Niimura Y."/>
            <person name="Fujii Y."/>
            <person name="Habara T."/>
            <person name="Sakai H."/>
            <person name="Sato Y."/>
            <person name="Wilson G."/>
            <person name="Kumar K."/>
            <person name="McCouch S."/>
            <person name="Juretic N."/>
            <person name="Hoen D."/>
            <person name="Wright S."/>
            <person name="Bruskiewich R."/>
            <person name="Bureau T."/>
            <person name="Miyao A."/>
            <person name="Hirochika H."/>
            <person name="Nishikawa T."/>
            <person name="Kadowaki K."/>
            <person name="Sugiura M."/>
            <person name="Burr B."/>
            <person name="Sasaki T."/>
        </authorList>
    </citation>
    <scope>NUCLEOTIDE SEQUENCE [LARGE SCALE GENOMIC DNA]</scope>
    <source>
        <strain evidence="2">cv. Nipponbare</strain>
    </source>
</reference>
<dbReference type="Proteomes" id="UP000000763">
    <property type="component" value="Chromosome 6"/>
</dbReference>
<sequence length="75" mass="8336">MVYARFYQEREKILIPQNPPTTAKASMDLPKSIITDEALAKLQREAALSSAQVLGRSEGASSLIYVRCTLGYNLF</sequence>
<evidence type="ECO:0000313" key="1">
    <source>
        <dbReference type="EMBL" id="BAD35412.1"/>
    </source>
</evidence>
<dbReference type="AlphaFoldDB" id="Q69XR5"/>
<organism evidence="1 2">
    <name type="scientific">Oryza sativa subsp. japonica</name>
    <name type="common">Rice</name>
    <dbReference type="NCBI Taxonomy" id="39947"/>
    <lineage>
        <taxon>Eukaryota</taxon>
        <taxon>Viridiplantae</taxon>
        <taxon>Streptophyta</taxon>
        <taxon>Embryophyta</taxon>
        <taxon>Tracheophyta</taxon>
        <taxon>Spermatophyta</taxon>
        <taxon>Magnoliopsida</taxon>
        <taxon>Liliopsida</taxon>
        <taxon>Poales</taxon>
        <taxon>Poaceae</taxon>
        <taxon>BOP clade</taxon>
        <taxon>Oryzoideae</taxon>
        <taxon>Oryzeae</taxon>
        <taxon>Oryzinae</taxon>
        <taxon>Oryza</taxon>
        <taxon>Oryza sativa</taxon>
    </lineage>
</organism>
<accession>Q69XR5</accession>
<protein>
    <submittedName>
        <fullName evidence="1">Uncharacterized protein</fullName>
    </submittedName>
</protein>
<reference evidence="2" key="2">
    <citation type="journal article" date="2008" name="Nucleic Acids Res.">
        <title>The rice annotation project database (RAP-DB): 2008 update.</title>
        <authorList>
            <consortium name="The rice annotation project (RAP)"/>
        </authorList>
    </citation>
    <scope>GENOME REANNOTATION</scope>
    <source>
        <strain evidence="2">cv. Nipponbare</strain>
    </source>
</reference>
<dbReference type="EMBL" id="AP003574">
    <property type="protein sequence ID" value="BAD35412.1"/>
    <property type="molecule type" value="Genomic_DNA"/>
</dbReference>
<evidence type="ECO:0000313" key="2">
    <source>
        <dbReference type="Proteomes" id="UP000000763"/>
    </source>
</evidence>
<proteinExistence type="predicted"/>